<evidence type="ECO:0000313" key="3">
    <source>
        <dbReference type="Proteomes" id="UP000033140"/>
    </source>
</evidence>
<feature type="compositionally biased region" description="Low complexity" evidence="1">
    <location>
        <begin position="16"/>
        <end position="28"/>
    </location>
</feature>
<accession>A0A0E9NG48</accession>
<proteinExistence type="predicted"/>
<reference evidence="2 3" key="2">
    <citation type="journal article" date="2014" name="J. Gen. Appl. Microbiol.">
        <title>The early diverging ascomycetous budding yeast Saitoella complicata has three histone deacetylases belonging to the Clr6, Hos2, and Rpd3 lineages.</title>
        <authorList>
            <person name="Nishida H."/>
            <person name="Matsumoto T."/>
            <person name="Kondo S."/>
            <person name="Hamamoto M."/>
            <person name="Yoshikawa H."/>
        </authorList>
    </citation>
    <scope>NUCLEOTIDE SEQUENCE [LARGE SCALE GENOMIC DNA]</scope>
    <source>
        <strain evidence="2 3">NRRL Y-17804</strain>
    </source>
</reference>
<feature type="region of interest" description="Disordered" evidence="1">
    <location>
        <begin position="72"/>
        <end position="104"/>
    </location>
</feature>
<feature type="compositionally biased region" description="Basic and acidic residues" evidence="1">
    <location>
        <begin position="83"/>
        <end position="95"/>
    </location>
</feature>
<evidence type="ECO:0000256" key="1">
    <source>
        <dbReference type="SAM" id="MobiDB-lite"/>
    </source>
</evidence>
<protein>
    <submittedName>
        <fullName evidence="2">Uncharacterized protein</fullName>
    </submittedName>
</protein>
<evidence type="ECO:0000313" key="2">
    <source>
        <dbReference type="EMBL" id="GAO48852.1"/>
    </source>
</evidence>
<gene>
    <name evidence="2" type="ORF">G7K_3018-t1</name>
</gene>
<dbReference type="Gene3D" id="6.10.250.2440">
    <property type="match status" value="2"/>
</dbReference>
<dbReference type="Pfam" id="PF04119">
    <property type="entry name" value="HSP9_HSP12"/>
    <property type="match status" value="1"/>
</dbReference>
<feature type="region of interest" description="Disordered" evidence="1">
    <location>
        <begin position="1"/>
        <end position="50"/>
    </location>
</feature>
<dbReference type="AlphaFoldDB" id="A0A0E9NG48"/>
<reference evidence="2 3" key="1">
    <citation type="journal article" date="2011" name="J. Gen. Appl. Microbiol.">
        <title>Draft genome sequencing of the enigmatic yeast Saitoella complicata.</title>
        <authorList>
            <person name="Nishida H."/>
            <person name="Hamamoto M."/>
            <person name="Sugiyama J."/>
        </authorList>
    </citation>
    <scope>NUCLEOTIDE SEQUENCE [LARGE SCALE GENOMIC DNA]</scope>
    <source>
        <strain evidence="2 3">NRRL Y-17804</strain>
    </source>
</reference>
<sequence>MSEWTSRVSALPFRPSTSSTTTITNMSDTGRKSFTDQLGDAAKPDSEKSYLEQAGDSVSGAYDRVAAAVVPNEQKSTTQKIGDSVRPESDSEKQGKSMLDSAKDVSSAVLGGEAKGQGYVDVDSWVEPVNCLFSFWINKDGYFLLYSWMYDICH</sequence>
<dbReference type="STRING" id="698492.A0A0E9NG48"/>
<dbReference type="InterPro" id="IPR007250">
    <property type="entry name" value="HSP9_HSP12"/>
</dbReference>
<comment type="caution">
    <text evidence="2">The sequence shown here is derived from an EMBL/GenBank/DDBJ whole genome shotgun (WGS) entry which is preliminary data.</text>
</comment>
<keyword evidence="3" id="KW-1185">Reference proteome</keyword>
<organism evidence="2 3">
    <name type="scientific">Saitoella complicata (strain BCRC 22490 / CBS 7301 / JCM 7358 / NBRC 10748 / NRRL Y-17804)</name>
    <dbReference type="NCBI Taxonomy" id="698492"/>
    <lineage>
        <taxon>Eukaryota</taxon>
        <taxon>Fungi</taxon>
        <taxon>Dikarya</taxon>
        <taxon>Ascomycota</taxon>
        <taxon>Taphrinomycotina</taxon>
        <taxon>Taphrinomycotina incertae sedis</taxon>
        <taxon>Saitoella</taxon>
    </lineage>
</organism>
<name>A0A0E9NG48_SAICN</name>
<dbReference type="EMBL" id="BACD03000018">
    <property type="protein sequence ID" value="GAO48852.1"/>
    <property type="molecule type" value="Genomic_DNA"/>
</dbReference>
<dbReference type="Proteomes" id="UP000033140">
    <property type="component" value="Unassembled WGS sequence"/>
</dbReference>
<reference evidence="2 3" key="3">
    <citation type="journal article" date="2015" name="Genome Announc.">
        <title>Draft Genome Sequence of the Archiascomycetous Yeast Saitoella complicata.</title>
        <authorList>
            <person name="Yamauchi K."/>
            <person name="Kondo S."/>
            <person name="Hamamoto M."/>
            <person name="Takahashi Y."/>
            <person name="Ogura Y."/>
            <person name="Hayashi T."/>
            <person name="Nishida H."/>
        </authorList>
    </citation>
    <scope>NUCLEOTIDE SEQUENCE [LARGE SCALE GENOMIC DNA]</scope>
    <source>
        <strain evidence="2 3">NRRL Y-17804</strain>
    </source>
</reference>